<dbReference type="GO" id="GO:0004672">
    <property type="term" value="F:protein kinase activity"/>
    <property type="evidence" value="ECO:0007669"/>
    <property type="project" value="InterPro"/>
</dbReference>
<dbReference type="PROSITE" id="PS50011">
    <property type="entry name" value="PROTEIN_KINASE_DOM"/>
    <property type="match status" value="1"/>
</dbReference>
<dbReference type="InterPro" id="IPR045766">
    <property type="entry name" value="MCAfunc"/>
</dbReference>
<dbReference type="Pfam" id="PF19584">
    <property type="entry name" value="MCAfunc"/>
    <property type="match status" value="1"/>
</dbReference>
<sequence>MQAALTAQRNKKECEQLARRVFMIAELLPYLQDPEVMRRPEVRRSLAGLGDTLREAHELAMSCQGMTMVYRLVTAGRQADKFRAGSTRTSSSSPSIISHIYITRRLDRIYNILLPNDMSTMPSPSSGSHSHEVELQGKVVLHGDEGEKFTFAELAAATNNFAADREIGKGGFGTVYIGYLLRDGREVAIKRMHKDERYGTMAKEFMAEVTKNEYTKNGSVHDHLHGTPPPSPSSSSSPVRASWKMRIETLLGVLRAIEYLQFYNERPVIHCDINSSNILFDATWAPRLADFGASVRCDPSLDTSTWSTTAIAKPTIDVYSFGVVMLEVLTGMRALFYKEDDVHEVFDCWDEDPNSIPAVLAEVASPFIEVGEVWKAADTGANGEAAGVGGSASGADGSAPACGCGGRTGRPFPKSWPTLRQRLSSPGAMGSTAGATDANQLLPLSLNVWRR</sequence>
<dbReference type="Pfam" id="PF00069">
    <property type="entry name" value="Pkinase"/>
    <property type="match status" value="1"/>
</dbReference>
<dbReference type="SUPFAM" id="SSF56112">
    <property type="entry name" value="Protein kinase-like (PK-like)"/>
    <property type="match status" value="1"/>
</dbReference>
<feature type="domain" description="Protein kinase" evidence="3">
    <location>
        <begin position="161"/>
        <end position="451"/>
    </location>
</feature>
<dbReference type="CDD" id="cd21037">
    <property type="entry name" value="MLKL_NTD"/>
    <property type="match status" value="1"/>
</dbReference>
<dbReference type="Gene3D" id="1.10.510.10">
    <property type="entry name" value="Transferase(Phosphotransferase) domain 1"/>
    <property type="match status" value="1"/>
</dbReference>
<dbReference type="Gene3D" id="3.30.200.20">
    <property type="entry name" value="Phosphorylase Kinase, domain 1"/>
    <property type="match status" value="1"/>
</dbReference>
<dbReference type="PANTHER" id="PTHR46146:SF7">
    <property type="entry name" value="OS11G0664000 PROTEIN"/>
    <property type="match status" value="1"/>
</dbReference>
<feature type="region of interest" description="Disordered" evidence="2">
    <location>
        <begin position="412"/>
        <end position="436"/>
    </location>
</feature>
<evidence type="ECO:0000256" key="2">
    <source>
        <dbReference type="SAM" id="MobiDB-lite"/>
    </source>
</evidence>
<dbReference type="Gene3D" id="1.20.930.20">
    <property type="entry name" value="Adaptor protein Cbl, N-terminal domain"/>
    <property type="match status" value="1"/>
</dbReference>
<evidence type="ECO:0000259" key="3">
    <source>
        <dbReference type="PROSITE" id="PS50011"/>
    </source>
</evidence>
<reference evidence="4" key="1">
    <citation type="submission" date="2015-04" db="UniProtKB">
        <authorList>
            <consortium name="EnsemblPlants"/>
        </authorList>
    </citation>
    <scope>IDENTIFICATION</scope>
    <source>
        <strain evidence="4">SL10</strain>
    </source>
</reference>
<keyword evidence="1" id="KW-0547">Nucleotide-binding</keyword>
<dbReference type="PROSITE" id="PS00107">
    <property type="entry name" value="PROTEIN_KINASE_ATP"/>
    <property type="match status" value="1"/>
</dbReference>
<dbReference type="InterPro" id="IPR011009">
    <property type="entry name" value="Kinase-like_dom_sf"/>
</dbReference>
<dbReference type="InterPro" id="IPR059179">
    <property type="entry name" value="MLKL-like_MCAfunc"/>
</dbReference>
<dbReference type="InterPro" id="IPR036537">
    <property type="entry name" value="Adaptor_Cbl_N_dom_sf"/>
</dbReference>
<dbReference type="InterPro" id="IPR000719">
    <property type="entry name" value="Prot_kinase_dom"/>
</dbReference>
<dbReference type="Gramene" id="ONIVA01G47540.2">
    <property type="protein sequence ID" value="ONIVA01G47540.2"/>
    <property type="gene ID" value="ONIVA01G47540"/>
</dbReference>
<dbReference type="GO" id="GO:0005524">
    <property type="term" value="F:ATP binding"/>
    <property type="evidence" value="ECO:0007669"/>
    <property type="project" value="UniProtKB-UniRule"/>
</dbReference>
<dbReference type="Proteomes" id="UP000006591">
    <property type="component" value="Chromosome 1"/>
</dbReference>
<keyword evidence="1" id="KW-0067">ATP-binding</keyword>
<dbReference type="GO" id="GO:0007166">
    <property type="term" value="P:cell surface receptor signaling pathway"/>
    <property type="evidence" value="ECO:0007669"/>
    <property type="project" value="InterPro"/>
</dbReference>
<dbReference type="HOGENOM" id="CLU_000288_158_3_1"/>
<organism evidence="4">
    <name type="scientific">Oryza nivara</name>
    <name type="common">Indian wild rice</name>
    <name type="synonym">Oryza sativa f. spontanea</name>
    <dbReference type="NCBI Taxonomy" id="4536"/>
    <lineage>
        <taxon>Eukaryota</taxon>
        <taxon>Viridiplantae</taxon>
        <taxon>Streptophyta</taxon>
        <taxon>Embryophyta</taxon>
        <taxon>Tracheophyta</taxon>
        <taxon>Spermatophyta</taxon>
        <taxon>Magnoliopsida</taxon>
        <taxon>Liliopsida</taxon>
        <taxon>Poales</taxon>
        <taxon>Poaceae</taxon>
        <taxon>BOP clade</taxon>
        <taxon>Oryzoideae</taxon>
        <taxon>Oryzeae</taxon>
        <taxon>Oryzinae</taxon>
        <taxon>Oryza</taxon>
    </lineage>
</organism>
<dbReference type="EnsemblPlants" id="ONIVA01G47540.2">
    <property type="protein sequence ID" value="ONIVA01G47540.2"/>
    <property type="gene ID" value="ONIVA01G47540"/>
</dbReference>
<dbReference type="AlphaFoldDB" id="A0A0E0FXU8"/>
<reference evidence="4" key="2">
    <citation type="submission" date="2018-04" db="EMBL/GenBank/DDBJ databases">
        <title>OnivRS2 (Oryza nivara Reference Sequence Version 2).</title>
        <authorList>
            <person name="Zhang J."/>
            <person name="Kudrna D."/>
            <person name="Lee S."/>
            <person name="Talag J."/>
            <person name="Rajasekar S."/>
            <person name="Welchert J."/>
            <person name="Hsing Y.-I."/>
            <person name="Wing R.A."/>
        </authorList>
    </citation>
    <scope>NUCLEOTIDE SEQUENCE [LARGE SCALE GENOMIC DNA]</scope>
</reference>
<evidence type="ECO:0000313" key="5">
    <source>
        <dbReference type="Proteomes" id="UP000006591"/>
    </source>
</evidence>
<proteinExistence type="predicted"/>
<name>A0A0E0FXU8_ORYNI</name>
<evidence type="ECO:0000256" key="1">
    <source>
        <dbReference type="PROSITE-ProRule" id="PRU10141"/>
    </source>
</evidence>
<feature type="region of interest" description="Disordered" evidence="2">
    <location>
        <begin position="217"/>
        <end position="239"/>
    </location>
</feature>
<dbReference type="InterPro" id="IPR017441">
    <property type="entry name" value="Protein_kinase_ATP_BS"/>
</dbReference>
<feature type="binding site" evidence="1">
    <location>
        <position position="190"/>
    </location>
    <ligand>
        <name>ATP</name>
        <dbReference type="ChEBI" id="CHEBI:30616"/>
    </ligand>
</feature>
<evidence type="ECO:0000313" key="4">
    <source>
        <dbReference type="EnsemblPlants" id="ONIVA01G47540.2"/>
    </source>
</evidence>
<protein>
    <recommendedName>
        <fullName evidence="3">Protein kinase domain-containing protein</fullName>
    </recommendedName>
</protein>
<dbReference type="PANTHER" id="PTHR46146">
    <property type="entry name" value="SERINE/THREONINE-PROTEIN KINASE-LIKE PROTEIN CCR4"/>
    <property type="match status" value="1"/>
</dbReference>
<accession>A0A0E0FXU8</accession>
<keyword evidence="5" id="KW-1185">Reference proteome</keyword>